<proteinExistence type="inferred from homology"/>
<dbReference type="PROSITE" id="PS50011">
    <property type="entry name" value="PROTEIN_KINASE_DOM"/>
    <property type="match status" value="1"/>
</dbReference>
<dbReference type="Proteomes" id="UP000654370">
    <property type="component" value="Unassembled WGS sequence"/>
</dbReference>
<evidence type="ECO:0000313" key="10">
    <source>
        <dbReference type="EMBL" id="KAG2172289.1"/>
    </source>
</evidence>
<dbReference type="GO" id="GO:0016787">
    <property type="term" value="F:hydrolase activity"/>
    <property type="evidence" value="ECO:0007669"/>
    <property type="project" value="InterPro"/>
</dbReference>
<feature type="region of interest" description="Disordered" evidence="8">
    <location>
        <begin position="1"/>
        <end position="26"/>
    </location>
</feature>
<dbReference type="SUPFAM" id="SSF56112">
    <property type="entry name" value="Protein kinase-like (PK-like)"/>
    <property type="match status" value="1"/>
</dbReference>
<name>A0A8H7PE77_MORIS</name>
<dbReference type="GO" id="GO:0005524">
    <property type="term" value="F:ATP binding"/>
    <property type="evidence" value="ECO:0007669"/>
    <property type="project" value="UniProtKB-KW"/>
</dbReference>
<dbReference type="Gene3D" id="3.40.50.1820">
    <property type="entry name" value="alpha/beta hydrolase"/>
    <property type="match status" value="1"/>
</dbReference>
<evidence type="ECO:0000256" key="6">
    <source>
        <dbReference type="ARBA" id="ARBA00022777"/>
    </source>
</evidence>
<evidence type="ECO:0000313" key="11">
    <source>
        <dbReference type="Proteomes" id="UP000654370"/>
    </source>
</evidence>
<dbReference type="InterPro" id="IPR011009">
    <property type="entry name" value="Kinase-like_dom_sf"/>
</dbReference>
<sequence>MLRSLKASFTGSQREEVSKTSTSVTNDRTSIDLSYNKSSLSELPRSYSELDLSSVPPFHNKEAQYFSRRFQASEQKNVSVSTGEWRSYAGSNGRCRPSNVAPSDFMNIGMLGRGDVGHVYLVRKHGASNLMAMKVLSKKDMIQRKKIDRALMEQKILLRLNHPFLVTLHETFQTDTHLYFCMDYCSGGEFFKALQSLPGKRLCEADALFYTAEVVLALEYLHLMGFIYRDLKPENVLLRDSGHIVLSDFDLAKHDAFGHPTLQKGLFRKGDHFYDQVPRLNTRSCVQTLRTNSFVGTEEYIAPEIVLGQHHGSEVDWWTLGIFIYEMLVSNFPFQYATTPFKGSSRNKTFQNILTGSVWFPEAIILPSSPKAQSLPPKLSSGCKSLIRTLLNKDPRGRLGYRAGAGDVRAHKWFKDINFALIRNTKPPLKPECCEIFECSPGKSLEWLKEKKRKQPNLSGDSTDPFDQFCSVTTWMFWLLLSITHLGLSRYLFILFTKPQQWHKSWMLNDPEEKTILWVAENVKSQKKEELYDRVRNADLVLVWSHGGAITFGMAAQNMDLFVRIIKLLKEKSNLNTVVCAVEYRLAPEHPFPAQFEDTTAAYSHLIRKMNVDPKKVIMGGDSAGSLLMPDTIIYNQLYGTILGTSDSLPTPSGYIFSSPVTSTLPNCASEKENRKTDFCPIGVDWVSAYLNSVPKGMNPAPWAFLKETKLAEHSARRVLVIVGGHEIRRDENLLVAETFKNAGVQTTIIQEDYPHNWFCLGDTIVGDPAVMEKANANFALWISQTLTQA</sequence>
<keyword evidence="3" id="KW-0723">Serine/threonine-protein kinase</keyword>
<evidence type="ECO:0000256" key="1">
    <source>
        <dbReference type="ARBA" id="ARBA00009903"/>
    </source>
</evidence>
<dbReference type="OrthoDB" id="432483at2759"/>
<feature type="domain" description="Protein kinase" evidence="9">
    <location>
        <begin position="105"/>
        <end position="414"/>
    </location>
</feature>
<accession>A0A8H7PE77</accession>
<dbReference type="GO" id="GO:0004674">
    <property type="term" value="F:protein serine/threonine kinase activity"/>
    <property type="evidence" value="ECO:0007669"/>
    <property type="project" value="UniProtKB-KW"/>
</dbReference>
<evidence type="ECO:0000259" key="9">
    <source>
        <dbReference type="PROSITE" id="PS50011"/>
    </source>
</evidence>
<evidence type="ECO:0000256" key="8">
    <source>
        <dbReference type="SAM" id="MobiDB-lite"/>
    </source>
</evidence>
<keyword evidence="7" id="KW-0067">ATP-binding</keyword>
<dbReference type="Gene3D" id="1.10.510.10">
    <property type="entry name" value="Transferase(Phosphotransferase) domain 1"/>
    <property type="match status" value="1"/>
</dbReference>
<dbReference type="Pfam" id="PF00069">
    <property type="entry name" value="Pkinase"/>
    <property type="match status" value="1"/>
</dbReference>
<keyword evidence="5" id="KW-0547">Nucleotide-binding</keyword>
<comment type="caution">
    <text evidence="10">The sequence shown here is derived from an EMBL/GenBank/DDBJ whole genome shotgun (WGS) entry which is preliminary data.</text>
</comment>
<evidence type="ECO:0000256" key="4">
    <source>
        <dbReference type="ARBA" id="ARBA00022679"/>
    </source>
</evidence>
<evidence type="ECO:0000256" key="3">
    <source>
        <dbReference type="ARBA" id="ARBA00022527"/>
    </source>
</evidence>
<dbReference type="CDD" id="cd05574">
    <property type="entry name" value="STKc_phototropin_like"/>
    <property type="match status" value="1"/>
</dbReference>
<dbReference type="InterPro" id="IPR029058">
    <property type="entry name" value="AB_hydrolase_fold"/>
</dbReference>
<protein>
    <recommendedName>
        <fullName evidence="2">non-specific serine/threonine protein kinase</fullName>
        <ecNumber evidence="2">2.7.11.1</ecNumber>
    </recommendedName>
</protein>
<dbReference type="SMART" id="SM00220">
    <property type="entry name" value="S_TKc"/>
    <property type="match status" value="1"/>
</dbReference>
<gene>
    <name evidence="10" type="ORF">INT43_004831</name>
</gene>
<dbReference type="SUPFAM" id="SSF53474">
    <property type="entry name" value="alpha/beta-Hydrolases"/>
    <property type="match status" value="1"/>
</dbReference>
<dbReference type="Gene3D" id="3.30.200.20">
    <property type="entry name" value="Phosphorylase Kinase, domain 1"/>
    <property type="match status" value="1"/>
</dbReference>
<dbReference type="EMBL" id="JAEPQZ010000017">
    <property type="protein sequence ID" value="KAG2172289.1"/>
    <property type="molecule type" value="Genomic_DNA"/>
</dbReference>
<dbReference type="Pfam" id="PF07859">
    <property type="entry name" value="Abhydrolase_3"/>
    <property type="match status" value="1"/>
</dbReference>
<dbReference type="InterPro" id="IPR008271">
    <property type="entry name" value="Ser/Thr_kinase_AS"/>
</dbReference>
<dbReference type="InterPro" id="IPR000719">
    <property type="entry name" value="Prot_kinase_dom"/>
</dbReference>
<evidence type="ECO:0000256" key="7">
    <source>
        <dbReference type="ARBA" id="ARBA00022840"/>
    </source>
</evidence>
<dbReference type="PANTHER" id="PTHR45637">
    <property type="entry name" value="FLIPPASE KINASE 1-RELATED"/>
    <property type="match status" value="1"/>
</dbReference>
<dbReference type="InterPro" id="IPR013094">
    <property type="entry name" value="AB_hydrolase_3"/>
</dbReference>
<organism evidence="10 11">
    <name type="scientific">Mortierella isabellina</name>
    <name type="common">Filamentous fungus</name>
    <name type="synonym">Umbelopsis isabellina</name>
    <dbReference type="NCBI Taxonomy" id="91625"/>
    <lineage>
        <taxon>Eukaryota</taxon>
        <taxon>Fungi</taxon>
        <taxon>Fungi incertae sedis</taxon>
        <taxon>Mucoromycota</taxon>
        <taxon>Mucoromycotina</taxon>
        <taxon>Umbelopsidomycetes</taxon>
        <taxon>Umbelopsidales</taxon>
        <taxon>Umbelopsidaceae</taxon>
        <taxon>Umbelopsis</taxon>
    </lineage>
</organism>
<keyword evidence="4" id="KW-0808">Transferase</keyword>
<keyword evidence="11" id="KW-1185">Reference proteome</keyword>
<comment type="similarity">
    <text evidence="1">Belongs to the protein kinase superfamily. AGC Ser/Thr protein kinase family.</text>
</comment>
<reference evidence="10" key="1">
    <citation type="submission" date="2020-12" db="EMBL/GenBank/DDBJ databases">
        <title>Metabolic potential, ecology and presence of endohyphal bacteria is reflected in genomic diversity of Mucoromycotina.</title>
        <authorList>
            <person name="Muszewska A."/>
            <person name="Okrasinska A."/>
            <person name="Steczkiewicz K."/>
            <person name="Drgas O."/>
            <person name="Orlowska M."/>
            <person name="Perlinska-Lenart U."/>
            <person name="Aleksandrzak-Piekarczyk T."/>
            <person name="Szatraj K."/>
            <person name="Zielenkiewicz U."/>
            <person name="Pilsyk S."/>
            <person name="Malc E."/>
            <person name="Mieczkowski P."/>
            <person name="Kruszewska J.S."/>
            <person name="Biernat P."/>
            <person name="Pawlowska J."/>
        </authorList>
    </citation>
    <scope>NUCLEOTIDE SEQUENCE</scope>
    <source>
        <strain evidence="10">WA0000067209</strain>
    </source>
</reference>
<keyword evidence="6" id="KW-0418">Kinase</keyword>
<evidence type="ECO:0000256" key="2">
    <source>
        <dbReference type="ARBA" id="ARBA00012513"/>
    </source>
</evidence>
<dbReference type="AlphaFoldDB" id="A0A8H7PE77"/>
<dbReference type="EC" id="2.7.11.1" evidence="2"/>
<dbReference type="PROSITE" id="PS00108">
    <property type="entry name" value="PROTEIN_KINASE_ST"/>
    <property type="match status" value="1"/>
</dbReference>
<evidence type="ECO:0000256" key="5">
    <source>
        <dbReference type="ARBA" id="ARBA00022741"/>
    </source>
</evidence>